<sequence>MKSPATRYCIRKIDGNWHGCTLNHLPPDYNHQPNRANRRLPRYTELKKFPNLQDAQQWLDEQTTEEQE</sequence>
<organism evidence="1 2">
    <name type="scientific">Kingella oralis ATCC 51147</name>
    <dbReference type="NCBI Taxonomy" id="629741"/>
    <lineage>
        <taxon>Bacteria</taxon>
        <taxon>Pseudomonadati</taxon>
        <taxon>Pseudomonadota</taxon>
        <taxon>Betaproteobacteria</taxon>
        <taxon>Neisseriales</taxon>
        <taxon>Neisseriaceae</taxon>
        <taxon>Kingella</taxon>
    </lineage>
</organism>
<dbReference type="RefSeq" id="WP_003794823.1">
    <property type="nucleotide sequence ID" value="NZ_GG665871.1"/>
</dbReference>
<dbReference type="STRING" id="629741.GCWU000324_00967"/>
<accession>C4GFQ0</accession>
<gene>
    <name evidence="1" type="ORF">GCWU000324_00967</name>
</gene>
<evidence type="ECO:0000313" key="1">
    <source>
        <dbReference type="EMBL" id="EEP69055.1"/>
    </source>
</evidence>
<comment type="caution">
    <text evidence="1">The sequence shown here is derived from an EMBL/GenBank/DDBJ whole genome shotgun (WGS) entry which is preliminary data.</text>
</comment>
<name>C4GFQ0_9NEIS</name>
<keyword evidence="2" id="KW-1185">Reference proteome</keyword>
<dbReference type="EMBL" id="ACJW02000002">
    <property type="protein sequence ID" value="EEP69055.1"/>
    <property type="molecule type" value="Genomic_DNA"/>
</dbReference>
<dbReference type="Proteomes" id="UP000003009">
    <property type="component" value="Unassembled WGS sequence"/>
</dbReference>
<proteinExistence type="predicted"/>
<dbReference type="GeneID" id="84906752"/>
<dbReference type="HOGENOM" id="CLU_2788346_0_0_4"/>
<reference evidence="1" key="1">
    <citation type="submission" date="2009-04" db="EMBL/GenBank/DDBJ databases">
        <authorList>
            <person name="Weinstock G."/>
            <person name="Sodergren E."/>
            <person name="Clifton S."/>
            <person name="Fulton L."/>
            <person name="Fulton B."/>
            <person name="Courtney L."/>
            <person name="Fronick C."/>
            <person name="Harrison M."/>
            <person name="Strong C."/>
            <person name="Farmer C."/>
            <person name="Delahaunty K."/>
            <person name="Markovic C."/>
            <person name="Hall O."/>
            <person name="Minx P."/>
            <person name="Tomlinson C."/>
            <person name="Mitreva M."/>
            <person name="Nelson J."/>
            <person name="Hou S."/>
            <person name="Wollam A."/>
            <person name="Pepin K.H."/>
            <person name="Johnson M."/>
            <person name="Bhonagiri V."/>
            <person name="Nash W.E."/>
            <person name="Warren W."/>
            <person name="Chinwalla A."/>
            <person name="Mardis E.R."/>
            <person name="Wilson R.K."/>
        </authorList>
    </citation>
    <scope>NUCLEOTIDE SEQUENCE [LARGE SCALE GENOMIC DNA]</scope>
    <source>
        <strain evidence="1">ATCC 51147</strain>
    </source>
</reference>
<evidence type="ECO:0000313" key="2">
    <source>
        <dbReference type="Proteomes" id="UP000003009"/>
    </source>
</evidence>
<dbReference type="AlphaFoldDB" id="C4GFQ0"/>
<protein>
    <submittedName>
        <fullName evidence="1">Uncharacterized protein</fullName>
    </submittedName>
</protein>